<organism evidence="1 2">
    <name type="scientific">Prauserella shujinwangii</name>
    <dbReference type="NCBI Taxonomy" id="1453103"/>
    <lineage>
        <taxon>Bacteria</taxon>
        <taxon>Bacillati</taxon>
        <taxon>Actinomycetota</taxon>
        <taxon>Actinomycetes</taxon>
        <taxon>Pseudonocardiales</taxon>
        <taxon>Pseudonocardiaceae</taxon>
        <taxon>Prauserella</taxon>
    </lineage>
</organism>
<comment type="caution">
    <text evidence="1">The sequence shown here is derived from an EMBL/GenBank/DDBJ whole genome shotgun (WGS) entry which is preliminary data.</text>
</comment>
<accession>A0A2T0M418</accession>
<dbReference type="RefSeq" id="WP_106176923.1">
    <property type="nucleotide sequence ID" value="NZ_PVNH01000001.1"/>
</dbReference>
<evidence type="ECO:0000313" key="2">
    <source>
        <dbReference type="Proteomes" id="UP000238362"/>
    </source>
</evidence>
<evidence type="ECO:0000313" key="1">
    <source>
        <dbReference type="EMBL" id="PRX51466.1"/>
    </source>
</evidence>
<proteinExistence type="predicted"/>
<dbReference type="AlphaFoldDB" id="A0A2T0M418"/>
<dbReference type="InterPro" id="IPR011990">
    <property type="entry name" value="TPR-like_helical_dom_sf"/>
</dbReference>
<dbReference type="Proteomes" id="UP000238362">
    <property type="component" value="Unassembled WGS sequence"/>
</dbReference>
<dbReference type="SUPFAM" id="SSF48452">
    <property type="entry name" value="TPR-like"/>
    <property type="match status" value="1"/>
</dbReference>
<name>A0A2T0M418_9PSEU</name>
<dbReference type="EMBL" id="PVNH01000001">
    <property type="protein sequence ID" value="PRX51466.1"/>
    <property type="molecule type" value="Genomic_DNA"/>
</dbReference>
<keyword evidence="2" id="KW-1185">Reference proteome</keyword>
<evidence type="ECO:0008006" key="3">
    <source>
        <dbReference type="Google" id="ProtNLM"/>
    </source>
</evidence>
<dbReference type="OrthoDB" id="3213425at2"/>
<protein>
    <recommendedName>
        <fullName evidence="3">Transcriptional regulator</fullName>
    </recommendedName>
</protein>
<dbReference type="Gene3D" id="1.25.40.10">
    <property type="entry name" value="Tetratricopeptide repeat domain"/>
    <property type="match status" value="1"/>
</dbReference>
<reference evidence="1 2" key="1">
    <citation type="submission" date="2018-03" db="EMBL/GenBank/DDBJ databases">
        <title>Genomic Encyclopedia of Type Strains, Phase III (KMG-III): the genomes of soil and plant-associated and newly described type strains.</title>
        <authorList>
            <person name="Whitman W."/>
        </authorList>
    </citation>
    <scope>NUCLEOTIDE SEQUENCE [LARGE SCALE GENOMIC DNA]</scope>
    <source>
        <strain evidence="1 2">CGMCC 4.7125</strain>
    </source>
</reference>
<gene>
    <name evidence="1" type="ORF">B0I33_101620</name>
</gene>
<sequence length="450" mass="47801">MRAPRVANHQLGALLAEAGWNGPALARAVNRLGAENGLTLRYQRASVAQWLTGVRPRPPVPDLVAEALSRALGRTVTAADAGLTSAGPPREGDRWEAWWHQDIVNRLVDAYEASTGTPGAPALTYRTAALSVPPWATLASIPVTTAFAGHEAARAGRVDPHAATAMLRVFSDADLAFGGGHARTALAGYLASTIAPALRSGGSPASRGELLRTAARLTYLCGYMCFDDELHGLAQHYYLAGLRLAVEGADHVVHAMSLRALSLQARLLGHRGEAVDLAEAAARRTAHPMPPRTRACLLGQLGVAQAAAGDRRGALASLRAADGFAARADHSAPPVGTCHQASLAYQHAAVAAYLGSRGEAIRLLTQSVRTRPRNELRTRTITLARLAELQLSHGRLEQACESWHRFLDDYPLLSSGRADTAFATLRGLLRSHSGNVAARNLLRRTRSAVP</sequence>